<dbReference type="RefSeq" id="WP_054405110.1">
    <property type="nucleotide sequence ID" value="NZ_LIUT01000008.1"/>
</dbReference>
<protein>
    <submittedName>
        <fullName evidence="1">Uncharacterized protein</fullName>
    </submittedName>
</protein>
<dbReference type="OrthoDB" id="2959414at2"/>
<gene>
    <name evidence="1" type="ORF">AM231_25085</name>
</gene>
<evidence type="ECO:0000313" key="2">
    <source>
        <dbReference type="Proteomes" id="UP000036932"/>
    </source>
</evidence>
<proteinExistence type="predicted"/>
<name>A0A0M1N1N7_9BACL</name>
<sequence length="73" mass="8060">MAKWDNLLASAIDVRKKNSSDFVPIRYSQIYLLVGRGMFPGIGVFLPVDEAARSVFASFESTVDYGSIVRGMV</sequence>
<reference evidence="2" key="1">
    <citation type="submission" date="2015-08" db="EMBL/GenBank/DDBJ databases">
        <title>Genome sequencing project for genomic taxonomy and phylogenomics of Bacillus-like bacteria.</title>
        <authorList>
            <person name="Liu B."/>
            <person name="Wang J."/>
            <person name="Zhu Y."/>
            <person name="Liu G."/>
            <person name="Chen Q."/>
            <person name="Chen Z."/>
            <person name="Lan J."/>
            <person name="Che J."/>
            <person name="Ge C."/>
            <person name="Shi H."/>
            <person name="Pan Z."/>
            <person name="Liu X."/>
        </authorList>
    </citation>
    <scope>NUCLEOTIDE SEQUENCE [LARGE SCALE GENOMIC DNA]</scope>
    <source>
        <strain evidence="2">FJAT-22460</strain>
    </source>
</reference>
<comment type="caution">
    <text evidence="1">The sequence shown here is derived from an EMBL/GenBank/DDBJ whole genome shotgun (WGS) entry which is preliminary data.</text>
</comment>
<evidence type="ECO:0000313" key="1">
    <source>
        <dbReference type="EMBL" id="KOR75940.1"/>
    </source>
</evidence>
<accession>A0A0M1N1N7</accession>
<dbReference type="Proteomes" id="UP000036932">
    <property type="component" value="Unassembled WGS sequence"/>
</dbReference>
<organism evidence="1 2">
    <name type="scientific">Paenibacillus solani</name>
    <dbReference type="NCBI Taxonomy" id="1705565"/>
    <lineage>
        <taxon>Bacteria</taxon>
        <taxon>Bacillati</taxon>
        <taxon>Bacillota</taxon>
        <taxon>Bacilli</taxon>
        <taxon>Bacillales</taxon>
        <taxon>Paenibacillaceae</taxon>
        <taxon>Paenibacillus</taxon>
    </lineage>
</organism>
<keyword evidence="2" id="KW-1185">Reference proteome</keyword>
<dbReference type="AlphaFoldDB" id="A0A0M1N1N7"/>
<dbReference type="PATRIC" id="fig|1705565.3.peg.1196"/>
<dbReference type="EMBL" id="LIUT01000008">
    <property type="protein sequence ID" value="KOR75940.1"/>
    <property type="molecule type" value="Genomic_DNA"/>
</dbReference>